<protein>
    <submittedName>
        <fullName evidence="1">Gp304</fullName>
    </submittedName>
</protein>
<evidence type="ECO:0000313" key="2">
    <source>
        <dbReference type="Proteomes" id="UP000009273"/>
    </source>
</evidence>
<dbReference type="EMBL" id="JN638751">
    <property type="protein sequence ID" value="AEO93563.1"/>
    <property type="molecule type" value="Genomic_DNA"/>
</dbReference>
<proteinExistence type="predicted"/>
<name>G3MA45_9CAUD</name>
<dbReference type="RefSeq" id="YP_009015607.1">
    <property type="nucleotide sequence ID" value="NC_023719.1"/>
</dbReference>
<sequence>MGAEHRLLKLEEKLITLGFDETLRAIDLMKNEMSAAKGFKRHDGSDYFYHLSDVTLILVNAGIKDQPTLTGSMNHDFPEDVNGISVETVKHLFGKEVSGAVGPLTKVKGINYKDLANLKAYYGLLIDSKVSEKPVLSNWRSSVIKAGDIMHNMSTLGDASRDKKIRKIQEAKEVYIPFLREARNKFPRFASFFYLAKFAIEPIISEMEARYEKEIQQEERIKYLESKLGMDKNASLY</sequence>
<dbReference type="Gene3D" id="1.10.3210.10">
    <property type="entry name" value="Hypothetical protein af1432"/>
    <property type="match status" value="1"/>
</dbReference>
<evidence type="ECO:0000313" key="1">
    <source>
        <dbReference type="EMBL" id="AEO93563.1"/>
    </source>
</evidence>
<keyword evidence="2" id="KW-1185">Reference proteome</keyword>
<reference evidence="1 2" key="1">
    <citation type="submission" date="2011-09" db="EMBL/GenBank/DDBJ databases">
        <authorList>
            <person name="Pope W.H."/>
            <person name="Pedulla M.L."/>
            <person name="Ford M.E."/>
            <person name="Peebles C.L."/>
            <person name="Hatfull G.H."/>
            <person name="Hendrix R.W."/>
        </authorList>
    </citation>
    <scope>NUCLEOTIDE SEQUENCE [LARGE SCALE GENOMIC DNA]</scope>
    <source>
        <strain evidence="1">G</strain>
    </source>
</reference>
<organism evidence="1 2">
    <name type="scientific">Bacillus phage G</name>
    <dbReference type="NCBI Taxonomy" id="2884420"/>
    <lineage>
        <taxon>Viruses</taxon>
        <taxon>Duplodnaviria</taxon>
        <taxon>Heunggongvirae</taxon>
        <taxon>Uroviricota</taxon>
        <taxon>Caudoviricetes</taxon>
        <taxon>Donellivirus</taxon>
        <taxon>Donellivirus gee</taxon>
    </lineage>
</organism>
<dbReference type="KEGG" id="vg:18563519"/>
<gene>
    <name evidence="1" type="primary">304</name>
    <name evidence="1" type="ORF">G_304</name>
</gene>
<dbReference type="GeneID" id="18563519"/>
<dbReference type="Proteomes" id="UP000009273">
    <property type="component" value="Segment"/>
</dbReference>
<dbReference type="SUPFAM" id="SSF109604">
    <property type="entry name" value="HD-domain/PDEase-like"/>
    <property type="match status" value="1"/>
</dbReference>
<dbReference type="OrthoDB" id="34172at10239"/>
<accession>G3MA45</accession>
<dbReference type="Pfam" id="PF13328">
    <property type="entry name" value="HD_4"/>
    <property type="match status" value="1"/>
</dbReference>